<feature type="chain" id="PRO_5047473746" description="Lipid/polyisoprenoid-binding YceI-like domain-containing protein" evidence="1">
    <location>
        <begin position="21"/>
        <end position="241"/>
    </location>
</feature>
<feature type="domain" description="Lipid/polyisoprenoid-binding YceI-like" evidence="2">
    <location>
        <begin position="53"/>
        <end position="235"/>
    </location>
</feature>
<keyword evidence="1" id="KW-0732">Signal</keyword>
<protein>
    <recommendedName>
        <fullName evidence="2">Lipid/polyisoprenoid-binding YceI-like domain-containing protein</fullName>
    </recommendedName>
</protein>
<dbReference type="Pfam" id="PF04264">
    <property type="entry name" value="YceI"/>
    <property type="match status" value="1"/>
</dbReference>
<dbReference type="EMBL" id="BAAAET010000003">
    <property type="protein sequence ID" value="GAA0694421.1"/>
    <property type="molecule type" value="Genomic_DNA"/>
</dbReference>
<evidence type="ECO:0000259" key="2">
    <source>
        <dbReference type="SMART" id="SM00867"/>
    </source>
</evidence>
<keyword evidence="4" id="KW-1185">Reference proteome</keyword>
<evidence type="ECO:0000313" key="3">
    <source>
        <dbReference type="EMBL" id="GAA0694421.1"/>
    </source>
</evidence>
<dbReference type="Gene3D" id="2.40.128.110">
    <property type="entry name" value="Lipid/polyisoprenoid-binding, YceI-like"/>
    <property type="match status" value="1"/>
</dbReference>
<comment type="caution">
    <text evidence="3">The sequence shown here is derived from an EMBL/GenBank/DDBJ whole genome shotgun (WGS) entry which is preliminary data.</text>
</comment>
<accession>A0ABN1I7A7</accession>
<evidence type="ECO:0000313" key="4">
    <source>
        <dbReference type="Proteomes" id="UP001499915"/>
    </source>
</evidence>
<dbReference type="Proteomes" id="UP001499915">
    <property type="component" value="Unassembled WGS sequence"/>
</dbReference>
<organism evidence="3 4">
    <name type="scientific">Marinobacterium maritimum</name>
    <dbReference type="NCBI Taxonomy" id="500162"/>
    <lineage>
        <taxon>Bacteria</taxon>
        <taxon>Pseudomonadati</taxon>
        <taxon>Pseudomonadota</taxon>
        <taxon>Gammaproteobacteria</taxon>
        <taxon>Oceanospirillales</taxon>
        <taxon>Oceanospirillaceae</taxon>
        <taxon>Marinobacterium</taxon>
    </lineage>
</organism>
<dbReference type="SMART" id="SM00867">
    <property type="entry name" value="YceI"/>
    <property type="match status" value="1"/>
</dbReference>
<dbReference type="PROSITE" id="PS51257">
    <property type="entry name" value="PROKAR_LIPOPROTEIN"/>
    <property type="match status" value="1"/>
</dbReference>
<dbReference type="SUPFAM" id="SSF101874">
    <property type="entry name" value="YceI-like"/>
    <property type="match status" value="1"/>
</dbReference>
<name>A0ABN1I7A7_9GAMM</name>
<feature type="signal peptide" evidence="1">
    <location>
        <begin position="1"/>
        <end position="20"/>
    </location>
</feature>
<dbReference type="InterPro" id="IPR036761">
    <property type="entry name" value="TTHA0802/YceI-like_sf"/>
</dbReference>
<gene>
    <name evidence="3" type="ORF">GCM10009104_22360</name>
</gene>
<reference evidence="3 4" key="1">
    <citation type="journal article" date="2019" name="Int. J. Syst. Evol. Microbiol.">
        <title>The Global Catalogue of Microorganisms (GCM) 10K type strain sequencing project: providing services to taxonomists for standard genome sequencing and annotation.</title>
        <authorList>
            <consortium name="The Broad Institute Genomics Platform"/>
            <consortium name="The Broad Institute Genome Sequencing Center for Infectious Disease"/>
            <person name="Wu L."/>
            <person name="Ma J."/>
        </authorList>
    </citation>
    <scope>NUCLEOTIDE SEQUENCE [LARGE SCALE GENOMIC DNA]</scope>
    <source>
        <strain evidence="3 4">JCM 15134</strain>
    </source>
</reference>
<dbReference type="InterPro" id="IPR007372">
    <property type="entry name" value="Lipid/polyisoprenoid-bd_YceI"/>
</dbReference>
<sequence length="241" mass="26673">MSIKRSFAIPGLMLSLLAGCAPQVEQQPFVLPSQPAEFPSDIYLGAAHRAQRVYRVDASRSLVVVRVYRGGRFANLGHDHVVASHQVQGLILWSEDWQSRRADLFAPLASLTVDEAALRQEYALTTQPSERDVAGTRDNMLNKTLRVSANPFVSLHIQALSEVLPTMPVQAEISLNGIVRSKRLDVQVEQKPGEMWFSGAFSLTQTEFGLEPYSLLGGLLRVEDEVDISFKLVAVEFIPGE</sequence>
<proteinExistence type="predicted"/>
<evidence type="ECO:0000256" key="1">
    <source>
        <dbReference type="SAM" id="SignalP"/>
    </source>
</evidence>